<keyword evidence="2 5" id="KW-0808">Transferase</keyword>
<feature type="domain" description="Methyltransferase" evidence="4">
    <location>
        <begin position="49"/>
        <end position="144"/>
    </location>
</feature>
<dbReference type="PANTHER" id="PTHR43464">
    <property type="entry name" value="METHYLTRANSFERASE"/>
    <property type="match status" value="1"/>
</dbReference>
<dbReference type="GO" id="GO:0032259">
    <property type="term" value="P:methylation"/>
    <property type="evidence" value="ECO:0007669"/>
    <property type="project" value="UniProtKB-KW"/>
</dbReference>
<evidence type="ECO:0000313" key="6">
    <source>
        <dbReference type="Proteomes" id="UP000536179"/>
    </source>
</evidence>
<organism evidence="5 6">
    <name type="scientific">Aporhodopirellula rubra</name>
    <dbReference type="NCBI Taxonomy" id="980271"/>
    <lineage>
        <taxon>Bacteria</taxon>
        <taxon>Pseudomonadati</taxon>
        <taxon>Planctomycetota</taxon>
        <taxon>Planctomycetia</taxon>
        <taxon>Pirellulales</taxon>
        <taxon>Pirellulaceae</taxon>
        <taxon>Aporhodopirellula</taxon>
    </lineage>
</organism>
<dbReference type="Proteomes" id="UP000536179">
    <property type="component" value="Unassembled WGS sequence"/>
</dbReference>
<dbReference type="Gene3D" id="3.40.50.150">
    <property type="entry name" value="Vaccinia Virus protein VP39"/>
    <property type="match status" value="1"/>
</dbReference>
<dbReference type="EMBL" id="JACHXU010000001">
    <property type="protein sequence ID" value="MBB3204275.1"/>
    <property type="molecule type" value="Genomic_DNA"/>
</dbReference>
<dbReference type="RefSeq" id="WP_184300141.1">
    <property type="nucleotide sequence ID" value="NZ_JACHXU010000001.1"/>
</dbReference>
<gene>
    <name evidence="5" type="ORF">FHS27_000039</name>
</gene>
<evidence type="ECO:0000256" key="3">
    <source>
        <dbReference type="ARBA" id="ARBA00022691"/>
    </source>
</evidence>
<dbReference type="AlphaFoldDB" id="A0A7W5DTU8"/>
<dbReference type="Pfam" id="PF13649">
    <property type="entry name" value="Methyltransf_25"/>
    <property type="match status" value="1"/>
</dbReference>
<keyword evidence="1 5" id="KW-0489">Methyltransferase</keyword>
<dbReference type="InterPro" id="IPR029063">
    <property type="entry name" value="SAM-dependent_MTases_sf"/>
</dbReference>
<dbReference type="InterPro" id="IPR041698">
    <property type="entry name" value="Methyltransf_25"/>
</dbReference>
<proteinExistence type="predicted"/>
<accession>A0A7W5DTU8</accession>
<reference evidence="5 6" key="1">
    <citation type="submission" date="2020-08" db="EMBL/GenBank/DDBJ databases">
        <title>Genomic Encyclopedia of Type Strains, Phase III (KMG-III): the genomes of soil and plant-associated and newly described type strains.</title>
        <authorList>
            <person name="Whitman W."/>
        </authorList>
    </citation>
    <scope>NUCLEOTIDE SEQUENCE [LARGE SCALE GENOMIC DNA]</scope>
    <source>
        <strain evidence="5 6">CECT 8075</strain>
    </source>
</reference>
<evidence type="ECO:0000256" key="1">
    <source>
        <dbReference type="ARBA" id="ARBA00022603"/>
    </source>
</evidence>
<comment type="caution">
    <text evidence="5">The sequence shown here is derived from an EMBL/GenBank/DDBJ whole genome shotgun (WGS) entry which is preliminary data.</text>
</comment>
<dbReference type="PANTHER" id="PTHR43464:SF19">
    <property type="entry name" value="UBIQUINONE BIOSYNTHESIS O-METHYLTRANSFERASE, MITOCHONDRIAL"/>
    <property type="match status" value="1"/>
</dbReference>
<evidence type="ECO:0000256" key="2">
    <source>
        <dbReference type="ARBA" id="ARBA00022679"/>
    </source>
</evidence>
<name>A0A7W5DTU8_9BACT</name>
<protein>
    <submittedName>
        <fullName evidence="5">SAM-dependent methyltransferase</fullName>
    </submittedName>
</protein>
<evidence type="ECO:0000259" key="4">
    <source>
        <dbReference type="Pfam" id="PF13649"/>
    </source>
</evidence>
<sequence length="260" mass="29460">MIKPFDLSSQYYDLLYHDKDYEGEATYIASLLERHGCRAEAGETPPSLLELGCGTGAHAEILCRQGYDIVGVDQSQEMLDQANRRFTQLADLQFECHQGDARSFRVDRQFDAVISLFHVASYQTTDKDVAGFFQTASAHLKPGGIFAFDLWYGPAVLTQLPTTRIKRVNDDNIEVVRIAEPTLLERQNLVEVAYTIFVTNRATGVIGRIQEKHRMRYYFEPEIKMLANAAGLHIANEEEWLSKKEPSVDSWGVAFVCRKS</sequence>
<dbReference type="Gene3D" id="2.20.130.10">
    <property type="entry name" value="CAC2371-like domains"/>
    <property type="match status" value="1"/>
</dbReference>
<keyword evidence="6" id="KW-1185">Reference proteome</keyword>
<dbReference type="CDD" id="cd02440">
    <property type="entry name" value="AdoMet_MTases"/>
    <property type="match status" value="1"/>
</dbReference>
<keyword evidence="3" id="KW-0949">S-adenosyl-L-methionine</keyword>
<dbReference type="SUPFAM" id="SSF53335">
    <property type="entry name" value="S-adenosyl-L-methionine-dependent methyltransferases"/>
    <property type="match status" value="1"/>
</dbReference>
<dbReference type="GO" id="GO:0008168">
    <property type="term" value="F:methyltransferase activity"/>
    <property type="evidence" value="ECO:0007669"/>
    <property type="project" value="UniProtKB-KW"/>
</dbReference>
<evidence type="ECO:0000313" key="5">
    <source>
        <dbReference type="EMBL" id="MBB3204275.1"/>
    </source>
</evidence>